<reference evidence="2 3" key="1">
    <citation type="journal article" date="2015" name="Nature">
        <title>rRNA introns, odd ribosomes, and small enigmatic genomes across a large radiation of phyla.</title>
        <authorList>
            <person name="Brown C.T."/>
            <person name="Hug L.A."/>
            <person name="Thomas B.C."/>
            <person name="Sharon I."/>
            <person name="Castelle C.J."/>
            <person name="Singh A."/>
            <person name="Wilkins M.J."/>
            <person name="Williams K.H."/>
            <person name="Banfield J.F."/>
        </authorList>
    </citation>
    <scope>NUCLEOTIDE SEQUENCE [LARGE SCALE GENOMIC DNA]</scope>
</reference>
<gene>
    <name evidence="2" type="ORF">UR67_C0002G0052</name>
</gene>
<feature type="transmembrane region" description="Helical" evidence="1">
    <location>
        <begin position="17"/>
        <end position="36"/>
    </location>
</feature>
<comment type="caution">
    <text evidence="2">The sequence shown here is derived from an EMBL/GenBank/DDBJ whole genome shotgun (WGS) entry which is preliminary data.</text>
</comment>
<name>A0A0G0ERG5_UNCC3</name>
<keyword evidence="1" id="KW-0472">Membrane</keyword>
<protein>
    <recommendedName>
        <fullName evidence="4">ATP synthase subunit b</fullName>
    </recommendedName>
</protein>
<sequence length="184" mass="21511">MNITFVETFNQLLRNNITYTILFVAVLNIIIIIYLWRIYLSFKALENSFTKLGHIAREDTKKYFNDAAEKAIDIHKNSAEENKKIIEEVTKRAFVDSGNHLKDIFSEAEKEATKIISEAQENGIKIKTQAQKQASKIYEQTINESSQAIDWALKQYIKEEFTLEQHEDIIKKLMKIYEDENRAT</sequence>
<dbReference type="EMBL" id="LBQB01000002">
    <property type="protein sequence ID" value="KKP69932.1"/>
    <property type="molecule type" value="Genomic_DNA"/>
</dbReference>
<accession>A0A0G0ERG5</accession>
<evidence type="ECO:0008006" key="4">
    <source>
        <dbReference type="Google" id="ProtNLM"/>
    </source>
</evidence>
<evidence type="ECO:0000313" key="3">
    <source>
        <dbReference type="Proteomes" id="UP000034581"/>
    </source>
</evidence>
<proteinExistence type="predicted"/>
<keyword evidence="1" id="KW-0812">Transmembrane</keyword>
<organism evidence="2 3">
    <name type="scientific">candidate division CPR3 bacterium GW2011_GWF2_35_18</name>
    <dbReference type="NCBI Taxonomy" id="1618350"/>
    <lineage>
        <taxon>Bacteria</taxon>
        <taxon>Bacteria division CPR3</taxon>
    </lineage>
</organism>
<evidence type="ECO:0000256" key="1">
    <source>
        <dbReference type="SAM" id="Phobius"/>
    </source>
</evidence>
<dbReference type="AlphaFoldDB" id="A0A0G0ERG5"/>
<evidence type="ECO:0000313" key="2">
    <source>
        <dbReference type="EMBL" id="KKP69932.1"/>
    </source>
</evidence>
<dbReference type="STRING" id="1618350.UR67_C0002G0052"/>
<dbReference type="Proteomes" id="UP000034581">
    <property type="component" value="Unassembled WGS sequence"/>
</dbReference>
<keyword evidence="1" id="KW-1133">Transmembrane helix</keyword>